<dbReference type="InterPro" id="IPR011713">
    <property type="entry name" value="Leu-rich_rpt_3"/>
</dbReference>
<evidence type="ECO:0000313" key="9">
    <source>
        <dbReference type="EMBL" id="RYR14119.1"/>
    </source>
</evidence>
<sequence length="1365" mass="155307">MLVSSGNSQRLRQISCPPRMAYRTLPSMAASSSSSSSKKHDVFISFRGEDTRNNFTSHLCAALNQSKIQVFIDNRISKGDENSSSIFKAIRDSNVSVVVLSKDYASSTWCMRELTKILEQKKHGKGHIVVPVFYKIDPSHVRKQIGTYKKAFEKHERDVKHNILLKWKSALTEVANLVGWDSQNYRCHSFMHDRIESELVEEVVKDVMQKLNCIYPPEVKDLVGIDQNLAPIKSLLRIRSREVRIIGIWGMGGIGKTTIAKALFSKLSSQYEGSCFLENVREESEQHLLNKLLSEVLEDANHYFGTPIARSTFFMRRLSRKKVLIVLDDVDNPKKLEVLAAKHNFLGPGSRVIVTTRDKHVLSKGVDEIYEVKGLPLHHAIRLFSLNAFDKSYPESGFVMQSKMVVDYANGNPLALKVLGSFLHSRNLQQWNSALRKLTKIPNTEIQNVLRWSYDGLDDDEQKNMFLDIACFFQGEKKETVTRLLDICGFYADIGIRILQDKALITFSDANELHMHDLIQEMGLEIVRQESTKDPGRRSRLWDPEEIYDVLKNDRGSDAVEGIMLDVSQMRVLNLSYESFSRMTSLRFIKFYMSRGRTCNLFLLSGLESLSSKLRYLQWDGYPSKSLPSTFSPDNLVVLSMMGSHVEKLWDGVKVVSCIIHKKVKLNILLLNPYNSLFLLLQSLPGLKEINLRACSNLTNLPDLSLAPNLERVDLSLCTSLLCVPTSIKYTNKLLLFNLESCKNLKSLPRNIHLFSLQMFILKGCSSLDEFSLTSENMTRLDLRGTDIEHFPESLWQLLNQLVYLNLESCAKLKSLTSNIHLVSLQRLNLRDCSSLEVFSVTSENMEYLNLGGTSIKGLPTSIWRNNKLFTLVLHSCKRLVNFPDKPKLGELSLTFNEQNSFEGPTVDEPWNLSSLSDLSLKGSGIVNLPASIKDLPRLKKLTLMDCKKLRSLPSLPSSLEDLSLDERNIDFLPVNIKDLSHLKKLTIINKKRQFSPPELPPSLKDIFLNESKVDSLLLSMKDLSHPQKFPLIKCKWLHPLLEFPPFLEDLSINESNIECLPVSIKDLSHLRKLSLIECQRLRYLPELPRSLEHLSVNGCNIESLPRNIKDLSHLQTITLVDCKRLRSVPELPPCLQSFCAADCRSLEIVPSSRTILMEERIAFYYNCINLDQNSRNNIIADAPFEAAFASLKERTPLGPLISICLPGIEIPDWFSYQTPNSALNIEIPQQWFIDSKFLGFALCLVIGGSHQNSNEGYDPDINCYHFVKPAGNSDPNDRFLGHCTTIMQVPWGFNSDHIFICYYPAFNVPIMQDFKDLAKYYDANSLNLRVIFKFKGPSQRLDLVKKCGVRPLLIANTKRIHIET</sequence>
<dbReference type="GO" id="GO:0061809">
    <property type="term" value="F:NAD+ nucleosidase activity, cyclic ADP-ribose generating"/>
    <property type="evidence" value="ECO:0007669"/>
    <property type="project" value="UniProtKB-EC"/>
</dbReference>
<dbReference type="InterPro" id="IPR044974">
    <property type="entry name" value="Disease_R_plants"/>
</dbReference>
<comment type="catalytic activity">
    <reaction evidence="7">
        <text>NAD(+) + H2O = ADP-D-ribose + nicotinamide + H(+)</text>
        <dbReference type="Rhea" id="RHEA:16301"/>
        <dbReference type="ChEBI" id="CHEBI:15377"/>
        <dbReference type="ChEBI" id="CHEBI:15378"/>
        <dbReference type="ChEBI" id="CHEBI:17154"/>
        <dbReference type="ChEBI" id="CHEBI:57540"/>
        <dbReference type="ChEBI" id="CHEBI:57967"/>
        <dbReference type="EC" id="3.2.2.6"/>
    </reaction>
    <physiologicalReaction direction="left-to-right" evidence="7">
        <dbReference type="Rhea" id="RHEA:16302"/>
    </physiologicalReaction>
</comment>
<dbReference type="GO" id="GO:0006952">
    <property type="term" value="P:defense response"/>
    <property type="evidence" value="ECO:0007669"/>
    <property type="project" value="UniProtKB-KW"/>
</dbReference>
<evidence type="ECO:0000259" key="8">
    <source>
        <dbReference type="PROSITE" id="PS50104"/>
    </source>
</evidence>
<dbReference type="STRING" id="3818.A0A444ZIS8"/>
<dbReference type="InterPro" id="IPR058192">
    <property type="entry name" value="WHD_ROQ1-like"/>
</dbReference>
<dbReference type="PANTHER" id="PTHR11017">
    <property type="entry name" value="LEUCINE-RICH REPEAT-CONTAINING PROTEIN"/>
    <property type="match status" value="1"/>
</dbReference>
<keyword evidence="5" id="KW-0611">Plant defense</keyword>
<evidence type="ECO:0000256" key="5">
    <source>
        <dbReference type="ARBA" id="ARBA00022821"/>
    </source>
</evidence>
<dbReference type="PROSITE" id="PS50104">
    <property type="entry name" value="TIR"/>
    <property type="match status" value="1"/>
</dbReference>
<gene>
    <name evidence="9" type="ORF">Ahy_B04g070760</name>
</gene>
<reference evidence="9 10" key="1">
    <citation type="submission" date="2019-01" db="EMBL/GenBank/DDBJ databases">
        <title>Sequencing of cultivated peanut Arachis hypogaea provides insights into genome evolution and oil improvement.</title>
        <authorList>
            <person name="Chen X."/>
        </authorList>
    </citation>
    <scope>NUCLEOTIDE SEQUENCE [LARGE SCALE GENOMIC DNA]</scope>
    <source>
        <strain evidence="10">cv. Fuhuasheng</strain>
        <tissue evidence="9">Leaves</tissue>
    </source>
</reference>
<dbReference type="FunFam" id="3.40.50.10140:FF:000007">
    <property type="entry name" value="Disease resistance protein (TIR-NBS-LRR class)"/>
    <property type="match status" value="1"/>
</dbReference>
<dbReference type="EMBL" id="SDMP01000014">
    <property type="protein sequence ID" value="RYR14119.1"/>
    <property type="molecule type" value="Genomic_DNA"/>
</dbReference>
<keyword evidence="6" id="KW-0520">NAD</keyword>
<dbReference type="InterPro" id="IPR045344">
    <property type="entry name" value="C-JID"/>
</dbReference>
<dbReference type="InterPro" id="IPR002182">
    <property type="entry name" value="NB-ARC"/>
</dbReference>
<dbReference type="PRINTS" id="PR00364">
    <property type="entry name" value="DISEASERSIST"/>
</dbReference>
<dbReference type="EC" id="3.2.2.6" evidence="1"/>
<dbReference type="SUPFAM" id="SSF52047">
    <property type="entry name" value="RNI-like"/>
    <property type="match status" value="1"/>
</dbReference>
<dbReference type="GO" id="GO:0043531">
    <property type="term" value="F:ADP binding"/>
    <property type="evidence" value="ECO:0007669"/>
    <property type="project" value="InterPro"/>
</dbReference>
<evidence type="ECO:0000256" key="2">
    <source>
        <dbReference type="ARBA" id="ARBA00022614"/>
    </source>
</evidence>
<dbReference type="Gene3D" id="3.40.50.10140">
    <property type="entry name" value="Toll/interleukin-1 receptor homology (TIR) domain"/>
    <property type="match status" value="1"/>
</dbReference>
<dbReference type="InterPro" id="IPR036390">
    <property type="entry name" value="WH_DNA-bd_sf"/>
</dbReference>
<dbReference type="Pfam" id="PF20160">
    <property type="entry name" value="C-JID"/>
    <property type="match status" value="1"/>
</dbReference>
<dbReference type="InterPro" id="IPR000157">
    <property type="entry name" value="TIR_dom"/>
</dbReference>
<dbReference type="InterPro" id="IPR032675">
    <property type="entry name" value="LRR_dom_sf"/>
</dbReference>
<name>A0A444ZIS8_ARAHY</name>
<dbReference type="InterPro" id="IPR027417">
    <property type="entry name" value="P-loop_NTPase"/>
</dbReference>
<dbReference type="GO" id="GO:0007165">
    <property type="term" value="P:signal transduction"/>
    <property type="evidence" value="ECO:0007669"/>
    <property type="project" value="InterPro"/>
</dbReference>
<evidence type="ECO:0000256" key="3">
    <source>
        <dbReference type="ARBA" id="ARBA00022737"/>
    </source>
</evidence>
<accession>A0A444ZIS8</accession>
<dbReference type="Pfam" id="PF00931">
    <property type="entry name" value="NB-ARC"/>
    <property type="match status" value="1"/>
</dbReference>
<dbReference type="SMART" id="SM00255">
    <property type="entry name" value="TIR"/>
    <property type="match status" value="1"/>
</dbReference>
<evidence type="ECO:0000256" key="1">
    <source>
        <dbReference type="ARBA" id="ARBA00011982"/>
    </source>
</evidence>
<dbReference type="Gene3D" id="3.80.10.10">
    <property type="entry name" value="Ribonuclease Inhibitor"/>
    <property type="match status" value="3"/>
</dbReference>
<dbReference type="PANTHER" id="PTHR11017:SF512">
    <property type="entry name" value="ADP-RIBOSYL CYCLASE_CYCLIC ADP-RIBOSE HYDROLASE"/>
    <property type="match status" value="1"/>
</dbReference>
<keyword evidence="3" id="KW-0677">Repeat</keyword>
<dbReference type="InterPro" id="IPR042197">
    <property type="entry name" value="Apaf_helical"/>
</dbReference>
<dbReference type="Proteomes" id="UP000289738">
    <property type="component" value="Chromosome B04"/>
</dbReference>
<feature type="domain" description="TIR" evidence="8">
    <location>
        <begin position="38"/>
        <end position="211"/>
    </location>
</feature>
<organism evidence="9 10">
    <name type="scientific">Arachis hypogaea</name>
    <name type="common">Peanut</name>
    <dbReference type="NCBI Taxonomy" id="3818"/>
    <lineage>
        <taxon>Eukaryota</taxon>
        <taxon>Viridiplantae</taxon>
        <taxon>Streptophyta</taxon>
        <taxon>Embryophyta</taxon>
        <taxon>Tracheophyta</taxon>
        <taxon>Spermatophyta</taxon>
        <taxon>Magnoliopsida</taxon>
        <taxon>eudicotyledons</taxon>
        <taxon>Gunneridae</taxon>
        <taxon>Pentapetalae</taxon>
        <taxon>rosids</taxon>
        <taxon>fabids</taxon>
        <taxon>Fabales</taxon>
        <taxon>Fabaceae</taxon>
        <taxon>Papilionoideae</taxon>
        <taxon>50 kb inversion clade</taxon>
        <taxon>dalbergioids sensu lato</taxon>
        <taxon>Dalbergieae</taxon>
        <taxon>Pterocarpus clade</taxon>
        <taxon>Arachis</taxon>
    </lineage>
</organism>
<evidence type="ECO:0000256" key="7">
    <source>
        <dbReference type="ARBA" id="ARBA00047304"/>
    </source>
</evidence>
<dbReference type="SUPFAM" id="SSF52058">
    <property type="entry name" value="L domain-like"/>
    <property type="match status" value="1"/>
</dbReference>
<evidence type="ECO:0000256" key="4">
    <source>
        <dbReference type="ARBA" id="ARBA00022801"/>
    </source>
</evidence>
<keyword evidence="4" id="KW-0378">Hydrolase</keyword>
<dbReference type="Pfam" id="PF01582">
    <property type="entry name" value="TIR"/>
    <property type="match status" value="1"/>
</dbReference>
<evidence type="ECO:0000256" key="6">
    <source>
        <dbReference type="ARBA" id="ARBA00023027"/>
    </source>
</evidence>
<dbReference type="Gene3D" id="3.40.50.300">
    <property type="entry name" value="P-loop containing nucleotide triphosphate hydrolases"/>
    <property type="match status" value="1"/>
</dbReference>
<dbReference type="Pfam" id="PF23282">
    <property type="entry name" value="WHD_ROQ1"/>
    <property type="match status" value="1"/>
</dbReference>
<proteinExistence type="predicted"/>
<dbReference type="Pfam" id="PF07725">
    <property type="entry name" value="LRR_3"/>
    <property type="match status" value="1"/>
</dbReference>
<dbReference type="SUPFAM" id="SSF52540">
    <property type="entry name" value="P-loop containing nucleoside triphosphate hydrolases"/>
    <property type="match status" value="1"/>
</dbReference>
<dbReference type="Gene3D" id="1.10.8.430">
    <property type="entry name" value="Helical domain of apoptotic protease-activating factors"/>
    <property type="match status" value="1"/>
</dbReference>
<dbReference type="SUPFAM" id="SSF52200">
    <property type="entry name" value="Toll/Interleukin receptor TIR domain"/>
    <property type="match status" value="1"/>
</dbReference>
<protein>
    <recommendedName>
        <fullName evidence="1">ADP-ribosyl cyclase/cyclic ADP-ribose hydrolase</fullName>
        <ecNumber evidence="1">3.2.2.6</ecNumber>
    </recommendedName>
</protein>
<dbReference type="InterPro" id="IPR035897">
    <property type="entry name" value="Toll_tir_struct_dom_sf"/>
</dbReference>
<keyword evidence="10" id="KW-1185">Reference proteome</keyword>
<dbReference type="SUPFAM" id="SSF46785">
    <property type="entry name" value="Winged helix' DNA-binding domain"/>
    <property type="match status" value="1"/>
</dbReference>
<comment type="caution">
    <text evidence="9">The sequence shown here is derived from an EMBL/GenBank/DDBJ whole genome shotgun (WGS) entry which is preliminary data.</text>
</comment>
<keyword evidence="2" id="KW-0433">Leucine-rich repeat</keyword>
<evidence type="ECO:0000313" key="10">
    <source>
        <dbReference type="Proteomes" id="UP000289738"/>
    </source>
</evidence>